<keyword evidence="2" id="KW-1185">Reference proteome</keyword>
<evidence type="ECO:0000313" key="2">
    <source>
        <dbReference type="Proteomes" id="UP001055811"/>
    </source>
</evidence>
<organism evidence="1 2">
    <name type="scientific">Cichorium intybus</name>
    <name type="common">Chicory</name>
    <dbReference type="NCBI Taxonomy" id="13427"/>
    <lineage>
        <taxon>Eukaryota</taxon>
        <taxon>Viridiplantae</taxon>
        <taxon>Streptophyta</taxon>
        <taxon>Embryophyta</taxon>
        <taxon>Tracheophyta</taxon>
        <taxon>Spermatophyta</taxon>
        <taxon>Magnoliopsida</taxon>
        <taxon>eudicotyledons</taxon>
        <taxon>Gunneridae</taxon>
        <taxon>Pentapetalae</taxon>
        <taxon>asterids</taxon>
        <taxon>campanulids</taxon>
        <taxon>Asterales</taxon>
        <taxon>Asteraceae</taxon>
        <taxon>Cichorioideae</taxon>
        <taxon>Cichorieae</taxon>
        <taxon>Cichoriinae</taxon>
        <taxon>Cichorium</taxon>
    </lineage>
</organism>
<sequence length="100" mass="11492">MIWLHLSVNSEIYKSAIYLIQTALEDEVEALRKSVVNLRSKLQMGLEIEKHLKKVVRDLKNKKVVAIATTGFKNDAKKMVVALEDMERVFVPPQHFICLV</sequence>
<accession>A0ACB9AGU7</accession>
<reference evidence="1 2" key="2">
    <citation type="journal article" date="2022" name="Mol. Ecol. Resour.">
        <title>The genomes of chicory, endive, great burdock and yacon provide insights into Asteraceae paleo-polyploidization history and plant inulin production.</title>
        <authorList>
            <person name="Fan W."/>
            <person name="Wang S."/>
            <person name="Wang H."/>
            <person name="Wang A."/>
            <person name="Jiang F."/>
            <person name="Liu H."/>
            <person name="Zhao H."/>
            <person name="Xu D."/>
            <person name="Zhang Y."/>
        </authorList>
    </citation>
    <scope>NUCLEOTIDE SEQUENCE [LARGE SCALE GENOMIC DNA]</scope>
    <source>
        <strain evidence="2">cv. Punajuju</strain>
        <tissue evidence="1">Leaves</tissue>
    </source>
</reference>
<protein>
    <submittedName>
        <fullName evidence="1">Uncharacterized protein</fullName>
    </submittedName>
</protein>
<proteinExistence type="predicted"/>
<dbReference type="EMBL" id="CM042015">
    <property type="protein sequence ID" value="KAI3709063.1"/>
    <property type="molecule type" value="Genomic_DNA"/>
</dbReference>
<dbReference type="Proteomes" id="UP001055811">
    <property type="component" value="Linkage Group LG07"/>
</dbReference>
<gene>
    <name evidence="1" type="ORF">L2E82_38797</name>
</gene>
<comment type="caution">
    <text evidence="1">The sequence shown here is derived from an EMBL/GenBank/DDBJ whole genome shotgun (WGS) entry which is preliminary data.</text>
</comment>
<reference evidence="2" key="1">
    <citation type="journal article" date="2022" name="Mol. Ecol. Resour.">
        <title>The genomes of chicory, endive, great burdock and yacon provide insights into Asteraceae palaeo-polyploidization history and plant inulin production.</title>
        <authorList>
            <person name="Fan W."/>
            <person name="Wang S."/>
            <person name="Wang H."/>
            <person name="Wang A."/>
            <person name="Jiang F."/>
            <person name="Liu H."/>
            <person name="Zhao H."/>
            <person name="Xu D."/>
            <person name="Zhang Y."/>
        </authorList>
    </citation>
    <scope>NUCLEOTIDE SEQUENCE [LARGE SCALE GENOMIC DNA]</scope>
    <source>
        <strain evidence="2">cv. Punajuju</strain>
    </source>
</reference>
<name>A0ACB9AGU7_CICIN</name>
<evidence type="ECO:0000313" key="1">
    <source>
        <dbReference type="EMBL" id="KAI3709063.1"/>
    </source>
</evidence>